<evidence type="ECO:0000313" key="2">
    <source>
        <dbReference type="EMBL" id="GAA5494279.1"/>
    </source>
</evidence>
<keyword evidence="3" id="KW-1185">Reference proteome</keyword>
<feature type="domain" description="AMP-dependent synthetase/ligase" evidence="1">
    <location>
        <begin position="55"/>
        <end position="208"/>
    </location>
</feature>
<dbReference type="GO" id="GO:0016874">
    <property type="term" value="F:ligase activity"/>
    <property type="evidence" value="ECO:0007669"/>
    <property type="project" value="UniProtKB-KW"/>
</dbReference>
<sequence length="379" mass="41774">MGKAEVTMRLIKELLSDAFWESDSNLVLAADSQTDEIHSLESWLRDGAEMKAHVFFQTSGSSGSPKWVAISKGALLASARAVIGHTNHKNSYKSLLTIPIYHVGGFGVIARSYLSGGSVHLCQGKWRAESFISQIEELQAQCASLVPAQVVDLVSLGCTAPSCIETIVVGGGHLNDEIYLKAIELGWPLLRSYGMSEASSQIATGDSGDYWLKILKEWDTSIDDDGRLRIKGKPLFSGYVVREHEGYSFQSPVDSEGWFTTQDEVLLQGGRLKFLRRFGRGVKILGELVDLQVIEDNLCEWLSKEIIVVPIPDQRRGQVLVAVSEDSASRLPDHANRGLCAIKELLVMPEFPRSPLGKIRRADVEEWVKGRFAGDKTAE</sequence>
<accession>A0ABP9UUY4</accession>
<name>A0ABP9UUY4_9BACT</name>
<comment type="caution">
    <text evidence="2">The sequence shown here is derived from an EMBL/GenBank/DDBJ whole genome shotgun (WGS) entry which is preliminary data.</text>
</comment>
<dbReference type="RefSeq" id="WP_346187271.1">
    <property type="nucleotide sequence ID" value="NZ_BAABRL010000001.1"/>
</dbReference>
<dbReference type="EMBL" id="BAABRL010000001">
    <property type="protein sequence ID" value="GAA5494279.1"/>
    <property type="molecule type" value="Genomic_DNA"/>
</dbReference>
<dbReference type="Gene3D" id="3.40.50.12780">
    <property type="entry name" value="N-terminal domain of ligase-like"/>
    <property type="match status" value="1"/>
</dbReference>
<dbReference type="SUPFAM" id="SSF56801">
    <property type="entry name" value="Acetyl-CoA synthetase-like"/>
    <property type="match status" value="1"/>
</dbReference>
<reference evidence="2 3" key="1">
    <citation type="submission" date="2024-02" db="EMBL/GenBank/DDBJ databases">
        <title>Rubritalea halochordaticola NBRC 107102.</title>
        <authorList>
            <person name="Ichikawa N."/>
            <person name="Katano-Makiyama Y."/>
            <person name="Hidaka K."/>
        </authorList>
    </citation>
    <scope>NUCLEOTIDE SEQUENCE [LARGE SCALE GENOMIC DNA]</scope>
    <source>
        <strain evidence="2 3">NBRC 107102</strain>
    </source>
</reference>
<dbReference type="InterPro" id="IPR000873">
    <property type="entry name" value="AMP-dep_synth/lig_dom"/>
</dbReference>
<protein>
    <submittedName>
        <fullName evidence="2">2-succinylbenzoate--CoA ligase</fullName>
    </submittedName>
</protein>
<dbReference type="Pfam" id="PF00501">
    <property type="entry name" value="AMP-binding"/>
    <property type="match status" value="1"/>
</dbReference>
<gene>
    <name evidence="2" type="primary">menE</name>
    <name evidence="2" type="ORF">Rhal01_00439</name>
</gene>
<dbReference type="PANTHER" id="PTHR43201:SF32">
    <property type="entry name" value="2-SUCCINYLBENZOATE--COA LIGASE, CHLOROPLASTIC_PEROXISOMAL"/>
    <property type="match status" value="1"/>
</dbReference>
<keyword evidence="2" id="KW-0436">Ligase</keyword>
<dbReference type="InterPro" id="IPR042099">
    <property type="entry name" value="ANL_N_sf"/>
</dbReference>
<evidence type="ECO:0000259" key="1">
    <source>
        <dbReference type="Pfam" id="PF00501"/>
    </source>
</evidence>
<dbReference type="PANTHER" id="PTHR43201">
    <property type="entry name" value="ACYL-COA SYNTHETASE"/>
    <property type="match status" value="1"/>
</dbReference>
<proteinExistence type="predicted"/>
<organism evidence="2 3">
    <name type="scientific">Rubritalea halochordaticola</name>
    <dbReference type="NCBI Taxonomy" id="714537"/>
    <lineage>
        <taxon>Bacteria</taxon>
        <taxon>Pseudomonadati</taxon>
        <taxon>Verrucomicrobiota</taxon>
        <taxon>Verrucomicrobiia</taxon>
        <taxon>Verrucomicrobiales</taxon>
        <taxon>Rubritaleaceae</taxon>
        <taxon>Rubritalea</taxon>
    </lineage>
</organism>
<evidence type="ECO:0000313" key="3">
    <source>
        <dbReference type="Proteomes" id="UP001424741"/>
    </source>
</evidence>
<dbReference type="Proteomes" id="UP001424741">
    <property type="component" value="Unassembled WGS sequence"/>
</dbReference>
<dbReference type="InterPro" id="IPR045851">
    <property type="entry name" value="AMP-bd_C_sf"/>
</dbReference>
<dbReference type="Gene3D" id="3.30.300.30">
    <property type="match status" value="1"/>
</dbReference>